<name>A0A421BCH8_9PSEU</name>
<proteinExistence type="predicted"/>
<evidence type="ECO:0000256" key="1">
    <source>
        <dbReference type="SAM" id="MobiDB-lite"/>
    </source>
</evidence>
<dbReference type="Pfam" id="PF26056">
    <property type="entry name" value="DUF8017"/>
    <property type="match status" value="1"/>
</dbReference>
<feature type="region of interest" description="Disordered" evidence="1">
    <location>
        <begin position="68"/>
        <end position="118"/>
    </location>
</feature>
<comment type="caution">
    <text evidence="4">The sequence shown here is derived from an EMBL/GenBank/DDBJ whole genome shotgun (WGS) entry which is preliminary data.</text>
</comment>
<dbReference type="EMBL" id="RCDD01000001">
    <property type="protein sequence ID" value="RLK62084.1"/>
    <property type="molecule type" value="Genomic_DNA"/>
</dbReference>
<evidence type="ECO:0000313" key="5">
    <source>
        <dbReference type="Proteomes" id="UP000282454"/>
    </source>
</evidence>
<evidence type="ECO:0000313" key="4">
    <source>
        <dbReference type="EMBL" id="RLK62084.1"/>
    </source>
</evidence>
<evidence type="ECO:0000259" key="3">
    <source>
        <dbReference type="Pfam" id="PF26056"/>
    </source>
</evidence>
<feature type="domain" description="DUF8017" evidence="3">
    <location>
        <begin position="108"/>
        <end position="292"/>
    </location>
</feature>
<feature type="transmembrane region" description="Helical" evidence="2">
    <location>
        <begin position="40"/>
        <end position="61"/>
    </location>
</feature>
<reference evidence="4 5" key="1">
    <citation type="submission" date="2018-10" db="EMBL/GenBank/DDBJ databases">
        <title>Genomic Encyclopedia of Archaeal and Bacterial Type Strains, Phase II (KMG-II): from individual species to whole genera.</title>
        <authorList>
            <person name="Goeker M."/>
        </authorList>
    </citation>
    <scope>NUCLEOTIDE SEQUENCE [LARGE SCALE GENOMIC DNA]</scope>
    <source>
        <strain evidence="4 5">DSM 45657</strain>
    </source>
</reference>
<gene>
    <name evidence="4" type="ORF">CLV68_2637</name>
</gene>
<keyword evidence="2" id="KW-1133">Transmembrane helix</keyword>
<keyword evidence="2" id="KW-0812">Transmembrane</keyword>
<dbReference type="AlphaFoldDB" id="A0A421BCH8"/>
<feature type="compositionally biased region" description="Low complexity" evidence="1">
    <location>
        <begin position="79"/>
        <end position="103"/>
    </location>
</feature>
<sequence>MSDPGGPYYQVDPLTGRPVAYQGFGMYPPPPPPRRNRTPLIVTLAVALALAVGAVVTVVVLQSGDADPVAVPQSTTAEPTLGTTSPWTPSTTQRRTTTSPMPSDARVPSSIPGWQGVLSPREKAGYDVPKEWKVETPGTVVGFSDNDDNPSAIMHGTSTYKPEACPNSRGSYRGHTGFVTAGAAEPERAAVNGARLFADAAALNPDDTRAPVSTTPPVPVKVANGTIDAVMATATVTVTHPGECPSPTVLFTSVAFKNGTSTVLFMMYLDQGVPDALPADVAAQIITTIRPMG</sequence>
<protein>
    <recommendedName>
        <fullName evidence="3">DUF8017 domain-containing protein</fullName>
    </recommendedName>
</protein>
<dbReference type="InterPro" id="IPR058330">
    <property type="entry name" value="DUF8017"/>
</dbReference>
<accession>A0A421BCH8</accession>
<keyword evidence="5" id="KW-1185">Reference proteome</keyword>
<evidence type="ECO:0000256" key="2">
    <source>
        <dbReference type="SAM" id="Phobius"/>
    </source>
</evidence>
<organism evidence="4 5">
    <name type="scientific">Actinokineospora cianjurensis</name>
    <dbReference type="NCBI Taxonomy" id="585224"/>
    <lineage>
        <taxon>Bacteria</taxon>
        <taxon>Bacillati</taxon>
        <taxon>Actinomycetota</taxon>
        <taxon>Actinomycetes</taxon>
        <taxon>Pseudonocardiales</taxon>
        <taxon>Pseudonocardiaceae</taxon>
        <taxon>Actinokineospora</taxon>
    </lineage>
</organism>
<dbReference type="RefSeq" id="WP_121390615.1">
    <property type="nucleotide sequence ID" value="NZ_RCDD01000001.1"/>
</dbReference>
<dbReference type="OrthoDB" id="3616185at2"/>
<keyword evidence="2" id="KW-0472">Membrane</keyword>
<dbReference type="Proteomes" id="UP000282454">
    <property type="component" value="Unassembled WGS sequence"/>
</dbReference>